<dbReference type="PANTHER" id="PTHR30525">
    <property type="entry name" value="1-DEOXY-D-XYLULOSE 5-PHOSPHATE REDUCTOISOMERASE"/>
    <property type="match status" value="1"/>
</dbReference>
<dbReference type="GO" id="GO:0051484">
    <property type="term" value="P:isopentenyl diphosphate biosynthetic process, methylerythritol 4-phosphate pathway involved in terpenoid biosynthetic process"/>
    <property type="evidence" value="ECO:0007669"/>
    <property type="project" value="TreeGrafter"/>
</dbReference>
<keyword evidence="9" id="KW-0464">Manganese</keyword>
<evidence type="ECO:0000256" key="10">
    <source>
        <dbReference type="ARBA" id="ARBA00023229"/>
    </source>
</evidence>
<gene>
    <name evidence="15" type="ORF">METZ01_LOCUS415201</name>
</gene>
<evidence type="ECO:0000256" key="6">
    <source>
        <dbReference type="ARBA" id="ARBA00022723"/>
    </source>
</evidence>
<dbReference type="Gene3D" id="3.40.50.720">
    <property type="entry name" value="NAD(P)-binding Rossmann-like Domain"/>
    <property type="match status" value="1"/>
</dbReference>
<name>A0A382WU32_9ZZZZ</name>
<dbReference type="Pfam" id="PF08436">
    <property type="entry name" value="DXP_redisom_C"/>
    <property type="match status" value="1"/>
</dbReference>
<sequence length="274" mass="31861">RKINIFSRKTKLNKIFKKKVDYTICGISGLDGLKPTLDVIKFTKTIASANKESIICGWNLINKKLKKYNTKFIPIDSEHYSIWNLTREYSNNDIEEIILTASGGPLLNSPIRIQKTVTPEKTVRHPKWKMGKKISVDSANLMNKVFEIMEASKMFDFDLKKYKIFIHPQSYAHTIIKFKNGLIKILLHDTDMKIPIFNSIYDKKIKYITSKKINSKALNNLNFYEVDKLKFPSIKLLKKISKENTLYDTVITIANEELVKLFLEHKISLRQVVE</sequence>
<feature type="non-terminal residue" evidence="15">
    <location>
        <position position="274"/>
    </location>
</feature>
<evidence type="ECO:0000256" key="9">
    <source>
        <dbReference type="ARBA" id="ARBA00023211"/>
    </source>
</evidence>
<dbReference type="InterPro" id="IPR036291">
    <property type="entry name" value="NAD(P)-bd_dom_sf"/>
</dbReference>
<dbReference type="InterPro" id="IPR026877">
    <property type="entry name" value="DXPR_C"/>
</dbReference>
<keyword evidence="8" id="KW-0560">Oxidoreductase</keyword>
<comment type="cofactor">
    <cofactor evidence="1">
        <name>Mn(2+)</name>
        <dbReference type="ChEBI" id="CHEBI:29035"/>
    </cofactor>
</comment>
<evidence type="ECO:0000256" key="5">
    <source>
        <dbReference type="ARBA" id="ARBA00012366"/>
    </source>
</evidence>
<dbReference type="GO" id="GO:0030604">
    <property type="term" value="F:1-deoxy-D-xylulose-5-phosphate reductoisomerase activity"/>
    <property type="evidence" value="ECO:0007669"/>
    <property type="project" value="UniProtKB-EC"/>
</dbReference>
<keyword evidence="6" id="KW-0479">Metal-binding</keyword>
<dbReference type="UniPathway" id="UPA00056">
    <property type="reaction ID" value="UER00092"/>
</dbReference>
<evidence type="ECO:0000256" key="1">
    <source>
        <dbReference type="ARBA" id="ARBA00001936"/>
    </source>
</evidence>
<keyword evidence="7" id="KW-0521">NADP</keyword>
<proteinExistence type="inferred from homology"/>
<dbReference type="EMBL" id="UINC01162542">
    <property type="protein sequence ID" value="SVD62347.1"/>
    <property type="molecule type" value="Genomic_DNA"/>
</dbReference>
<dbReference type="AlphaFoldDB" id="A0A382WU32"/>
<keyword evidence="10" id="KW-0414">Isoprene biosynthesis</keyword>
<feature type="domain" description="1-deoxy-D-xylulose 5-phosphate reductoisomerase C-terminal" evidence="13">
    <location>
        <begin position="73"/>
        <end position="155"/>
    </location>
</feature>
<feature type="domain" description="DXP reductoisomerase C-terminal" evidence="14">
    <location>
        <begin position="190"/>
        <end position="273"/>
    </location>
</feature>
<comment type="pathway">
    <text evidence="3">Isoprenoid biosynthesis; isopentenyl diphosphate biosynthesis via DXP pathway; isopentenyl diphosphate from 1-deoxy-D-xylulose 5-phosphate: step 1/6.</text>
</comment>
<dbReference type="SUPFAM" id="SSF51735">
    <property type="entry name" value="NAD(P)-binding Rossmann-fold domains"/>
    <property type="match status" value="1"/>
</dbReference>
<evidence type="ECO:0000313" key="15">
    <source>
        <dbReference type="EMBL" id="SVD62347.1"/>
    </source>
</evidence>
<feature type="domain" description="1-deoxy-D-xylulose 5-phosphate reductoisomerase N-terminal" evidence="12">
    <location>
        <begin position="3"/>
        <end position="57"/>
    </location>
</feature>
<comment type="similarity">
    <text evidence="4">Belongs to the DXR family.</text>
</comment>
<evidence type="ECO:0000256" key="8">
    <source>
        <dbReference type="ARBA" id="ARBA00023002"/>
    </source>
</evidence>
<comment type="catalytic activity">
    <reaction evidence="11">
        <text>2-C-methyl-D-erythritol 4-phosphate + NADP(+) = 1-deoxy-D-xylulose 5-phosphate + NADPH + H(+)</text>
        <dbReference type="Rhea" id="RHEA:13717"/>
        <dbReference type="ChEBI" id="CHEBI:15378"/>
        <dbReference type="ChEBI" id="CHEBI:57783"/>
        <dbReference type="ChEBI" id="CHEBI:57792"/>
        <dbReference type="ChEBI" id="CHEBI:58262"/>
        <dbReference type="ChEBI" id="CHEBI:58349"/>
        <dbReference type="EC" id="1.1.1.267"/>
    </reaction>
    <physiologicalReaction direction="right-to-left" evidence="11">
        <dbReference type="Rhea" id="RHEA:13719"/>
    </physiologicalReaction>
</comment>
<reference evidence="15" key="1">
    <citation type="submission" date="2018-05" db="EMBL/GenBank/DDBJ databases">
        <authorList>
            <person name="Lanie J.A."/>
            <person name="Ng W.-L."/>
            <person name="Kazmierczak K.M."/>
            <person name="Andrzejewski T.M."/>
            <person name="Davidsen T.M."/>
            <person name="Wayne K.J."/>
            <person name="Tettelin H."/>
            <person name="Glass J.I."/>
            <person name="Rusch D."/>
            <person name="Podicherti R."/>
            <person name="Tsui H.-C.T."/>
            <person name="Winkler M.E."/>
        </authorList>
    </citation>
    <scope>NUCLEOTIDE SEQUENCE</scope>
</reference>
<dbReference type="Gene3D" id="1.10.1740.10">
    <property type="match status" value="1"/>
</dbReference>
<evidence type="ECO:0000259" key="14">
    <source>
        <dbReference type="Pfam" id="PF13288"/>
    </source>
</evidence>
<dbReference type="GO" id="GO:0070402">
    <property type="term" value="F:NADPH binding"/>
    <property type="evidence" value="ECO:0007669"/>
    <property type="project" value="InterPro"/>
</dbReference>
<dbReference type="InterPro" id="IPR013512">
    <property type="entry name" value="DXP_reductoisomerase_N"/>
</dbReference>
<dbReference type="EC" id="1.1.1.267" evidence="5"/>
<evidence type="ECO:0000259" key="13">
    <source>
        <dbReference type="Pfam" id="PF08436"/>
    </source>
</evidence>
<dbReference type="InterPro" id="IPR013644">
    <property type="entry name" value="DXP_reductoisomerase_C"/>
</dbReference>
<dbReference type="SUPFAM" id="SSF69055">
    <property type="entry name" value="1-deoxy-D-xylulose-5-phosphate reductoisomerase, C-terminal domain"/>
    <property type="match status" value="1"/>
</dbReference>
<dbReference type="Pfam" id="PF02670">
    <property type="entry name" value="DXP_reductoisom"/>
    <property type="match status" value="1"/>
</dbReference>
<evidence type="ECO:0000256" key="2">
    <source>
        <dbReference type="ARBA" id="ARBA00001946"/>
    </source>
</evidence>
<comment type="cofactor">
    <cofactor evidence="2">
        <name>Mg(2+)</name>
        <dbReference type="ChEBI" id="CHEBI:18420"/>
    </cofactor>
</comment>
<protein>
    <recommendedName>
        <fullName evidence="5">1-deoxy-D-xylulose-5-phosphate reductoisomerase</fullName>
        <ecNumber evidence="5">1.1.1.267</ecNumber>
    </recommendedName>
</protein>
<evidence type="ECO:0000256" key="7">
    <source>
        <dbReference type="ARBA" id="ARBA00022857"/>
    </source>
</evidence>
<dbReference type="InterPro" id="IPR003821">
    <property type="entry name" value="DXP_reductoisomerase"/>
</dbReference>
<feature type="non-terminal residue" evidence="15">
    <location>
        <position position="1"/>
    </location>
</feature>
<dbReference type="PANTHER" id="PTHR30525:SF0">
    <property type="entry name" value="1-DEOXY-D-XYLULOSE 5-PHOSPHATE REDUCTOISOMERASE, CHLOROPLASTIC"/>
    <property type="match status" value="1"/>
</dbReference>
<dbReference type="GO" id="GO:0030145">
    <property type="term" value="F:manganese ion binding"/>
    <property type="evidence" value="ECO:0007669"/>
    <property type="project" value="TreeGrafter"/>
</dbReference>
<dbReference type="SUPFAM" id="SSF55347">
    <property type="entry name" value="Glyceraldehyde-3-phosphate dehydrogenase-like, C-terminal domain"/>
    <property type="match status" value="1"/>
</dbReference>
<organism evidence="15">
    <name type="scientific">marine metagenome</name>
    <dbReference type="NCBI Taxonomy" id="408172"/>
    <lineage>
        <taxon>unclassified sequences</taxon>
        <taxon>metagenomes</taxon>
        <taxon>ecological metagenomes</taxon>
    </lineage>
</organism>
<dbReference type="Pfam" id="PF13288">
    <property type="entry name" value="DXPR_C"/>
    <property type="match status" value="1"/>
</dbReference>
<evidence type="ECO:0000256" key="11">
    <source>
        <dbReference type="ARBA" id="ARBA00048543"/>
    </source>
</evidence>
<evidence type="ECO:0000259" key="12">
    <source>
        <dbReference type="Pfam" id="PF02670"/>
    </source>
</evidence>
<accession>A0A382WU32</accession>
<evidence type="ECO:0000256" key="3">
    <source>
        <dbReference type="ARBA" id="ARBA00005094"/>
    </source>
</evidence>
<dbReference type="InterPro" id="IPR036169">
    <property type="entry name" value="DXPR_C_sf"/>
</dbReference>
<evidence type="ECO:0000256" key="4">
    <source>
        <dbReference type="ARBA" id="ARBA00006825"/>
    </source>
</evidence>